<sequence length="743" mass="84790">MQMMGIPARRSIDEALAKFNNNNSASASASVISRRWQPPAQAPTVLHLPNPHRRNSNRNRRHKNRNTDAELNLQVEAQTHGKPRGKLEALFGQERQFSRSVPIILLHHNADDSPRRGKVSSRVSRGSSRQHCSNDAQDIFELETPHHVRNRSSSSYSSEGDLWGSDAWKFQAEVLRAECNLLRLEKEVAVKRWEQGCAEMEHALRMAHSLHSAVQTIVTGRKKIVDEKNAQVVLQTTLQNQIEALQNKLEKLQKNSEFRENELKKCSNFDRQAMFLQRRLDNLRKRSKERSYSEDTAKALQLRLEKLVLAACSTGQSESDKEENTELDYVKVAHEEEEDELLTDPSLRDQRPSSTKCCWGDHRNRLLDAALLKQRLDSLSMSMNERKEAAAQIRKEYRSMLSSSGNCSSRRVDAPGKSEKACSKENRLCSERCKATIRKIAEQVQAETEQWSQVQEILHHVREEMEDLQKSRDFWEDHALHADAKIATLQTAMHEWRAKAHTYENKVSESQSEITRLRNEIEQVRQRHAHEQTRWLDECTRLTHSSVLSSSEKSSIVSATDCESDDHESSVNGSQLGNSAASREILVAHHTEDENWDENENLKSKHVHIAKPKIPKVMQKSHTYTNKHSINKASKLREPGTNQKSFTMHSEQSDCVARQLSGKRSNRKVQALHSKENLLLHNRHPLRENHGKWGQVNKDMEAMGSGKSSSGSIRLPLVDIGNASPFRVSRTIFPVSSDESSSH</sequence>
<protein>
    <submittedName>
        <fullName evidence="3">Uncharacterized protein</fullName>
    </submittedName>
</protein>
<comment type="caution">
    <text evidence="3">The sequence shown here is derived from an EMBL/GenBank/DDBJ whole genome shotgun (WGS) entry which is preliminary data.</text>
</comment>
<feature type="region of interest" description="Disordered" evidence="2">
    <location>
        <begin position="41"/>
        <end position="67"/>
    </location>
</feature>
<accession>A0AA38CLE1</accession>
<evidence type="ECO:0000313" key="4">
    <source>
        <dbReference type="Proteomes" id="UP000824469"/>
    </source>
</evidence>
<feature type="coiled-coil region" evidence="1">
    <location>
        <begin position="458"/>
        <end position="534"/>
    </location>
</feature>
<organism evidence="3 4">
    <name type="scientific">Taxus chinensis</name>
    <name type="common">Chinese yew</name>
    <name type="synonym">Taxus wallichiana var. chinensis</name>
    <dbReference type="NCBI Taxonomy" id="29808"/>
    <lineage>
        <taxon>Eukaryota</taxon>
        <taxon>Viridiplantae</taxon>
        <taxon>Streptophyta</taxon>
        <taxon>Embryophyta</taxon>
        <taxon>Tracheophyta</taxon>
        <taxon>Spermatophyta</taxon>
        <taxon>Pinopsida</taxon>
        <taxon>Pinidae</taxon>
        <taxon>Conifers II</taxon>
        <taxon>Cupressales</taxon>
        <taxon>Taxaceae</taxon>
        <taxon>Taxus</taxon>
    </lineage>
</organism>
<reference evidence="3 4" key="1">
    <citation type="journal article" date="2021" name="Nat. Plants">
        <title>The Taxus genome provides insights into paclitaxel biosynthesis.</title>
        <authorList>
            <person name="Xiong X."/>
            <person name="Gou J."/>
            <person name="Liao Q."/>
            <person name="Li Y."/>
            <person name="Zhou Q."/>
            <person name="Bi G."/>
            <person name="Li C."/>
            <person name="Du R."/>
            <person name="Wang X."/>
            <person name="Sun T."/>
            <person name="Guo L."/>
            <person name="Liang H."/>
            <person name="Lu P."/>
            <person name="Wu Y."/>
            <person name="Zhang Z."/>
            <person name="Ro D.K."/>
            <person name="Shang Y."/>
            <person name="Huang S."/>
            <person name="Yan J."/>
        </authorList>
    </citation>
    <scope>NUCLEOTIDE SEQUENCE [LARGE SCALE GENOMIC DNA]</scope>
    <source>
        <strain evidence="3">Ta-2019</strain>
    </source>
</reference>
<keyword evidence="1" id="KW-0175">Coiled coil</keyword>
<dbReference type="Proteomes" id="UP000824469">
    <property type="component" value="Unassembled WGS sequence"/>
</dbReference>
<proteinExistence type="predicted"/>
<feature type="region of interest" description="Disordered" evidence="2">
    <location>
        <begin position="553"/>
        <end position="579"/>
    </location>
</feature>
<dbReference type="AlphaFoldDB" id="A0AA38CLE1"/>
<keyword evidence="4" id="KW-1185">Reference proteome</keyword>
<feature type="coiled-coil region" evidence="1">
    <location>
        <begin position="235"/>
        <end position="286"/>
    </location>
</feature>
<evidence type="ECO:0000256" key="1">
    <source>
        <dbReference type="SAM" id="Coils"/>
    </source>
</evidence>
<feature type="compositionally biased region" description="Low complexity" evidence="2">
    <location>
        <begin position="120"/>
        <end position="129"/>
    </location>
</feature>
<evidence type="ECO:0000313" key="3">
    <source>
        <dbReference type="EMBL" id="KAH9301832.1"/>
    </source>
</evidence>
<dbReference type="EMBL" id="JAHRHJ020000009">
    <property type="protein sequence ID" value="KAH9301832.1"/>
    <property type="molecule type" value="Genomic_DNA"/>
</dbReference>
<gene>
    <name evidence="3" type="ORF">KI387_013415</name>
</gene>
<dbReference type="OMA" id="DFWEDHA"/>
<name>A0AA38CLE1_TAXCH</name>
<dbReference type="PANTHER" id="PTHR35468:SF1">
    <property type="entry name" value="MYOSIN-LIKE PROTEIN"/>
    <property type="match status" value="1"/>
</dbReference>
<evidence type="ECO:0000256" key="2">
    <source>
        <dbReference type="SAM" id="MobiDB-lite"/>
    </source>
</evidence>
<feature type="region of interest" description="Disordered" evidence="2">
    <location>
        <begin position="109"/>
        <end position="133"/>
    </location>
</feature>
<dbReference type="PANTHER" id="PTHR35468">
    <property type="entry name" value="MYOSIN-LIKE PROTEIN"/>
    <property type="match status" value="1"/>
</dbReference>
<feature type="compositionally biased region" description="Polar residues" evidence="2">
    <location>
        <begin position="570"/>
        <end position="579"/>
    </location>
</feature>
<feature type="compositionally biased region" description="Basic residues" evidence="2">
    <location>
        <begin position="50"/>
        <end position="64"/>
    </location>
</feature>